<accession>A0A6B9GBT4</accession>
<keyword evidence="1" id="KW-1133">Transmembrane helix</keyword>
<keyword evidence="1" id="KW-0472">Membrane</keyword>
<evidence type="ECO:0000256" key="1">
    <source>
        <dbReference type="SAM" id="Phobius"/>
    </source>
</evidence>
<evidence type="ECO:0000313" key="2">
    <source>
        <dbReference type="EMBL" id="QGY29946.1"/>
    </source>
</evidence>
<feature type="transmembrane region" description="Helical" evidence="1">
    <location>
        <begin position="31"/>
        <end position="49"/>
    </location>
</feature>
<proteinExistence type="predicted"/>
<organism evidence="2 3">
    <name type="scientific">Pantoea cypripedii</name>
    <name type="common">Pectobacterium cypripedii</name>
    <name type="synonym">Erwinia cypripedii</name>
    <dbReference type="NCBI Taxonomy" id="55209"/>
    <lineage>
        <taxon>Bacteria</taxon>
        <taxon>Pseudomonadati</taxon>
        <taxon>Pseudomonadota</taxon>
        <taxon>Gammaproteobacteria</taxon>
        <taxon>Enterobacterales</taxon>
        <taxon>Erwiniaceae</taxon>
        <taxon>Pantoea</taxon>
    </lineage>
</organism>
<evidence type="ECO:0000313" key="3">
    <source>
        <dbReference type="Proteomes" id="UP000502005"/>
    </source>
</evidence>
<dbReference type="EMBL" id="CP024768">
    <property type="protein sequence ID" value="QGY29946.1"/>
    <property type="molecule type" value="Genomic_DNA"/>
</dbReference>
<protein>
    <submittedName>
        <fullName evidence="2">Uncharacterized protein</fullName>
    </submittedName>
</protein>
<sequence length="65" mass="7636">MLISRCNKDHSNYLRTVILPRLHRFFDFIQQLKLSIHYVILAVLIYTWLAPAGEIASPLIDNKVR</sequence>
<dbReference type="Proteomes" id="UP000502005">
    <property type="component" value="Chromosome"/>
</dbReference>
<reference evidence="2 3" key="1">
    <citation type="submission" date="2017-11" db="EMBL/GenBank/DDBJ databases">
        <title>Genome sequence of Pantoea cypripedii NE1.</title>
        <authorList>
            <person name="Nascimento F.X."/>
        </authorList>
    </citation>
    <scope>NUCLEOTIDE SEQUENCE [LARGE SCALE GENOMIC DNA]</scope>
    <source>
        <strain evidence="2 3">NE1</strain>
    </source>
</reference>
<name>A0A6B9GBT4_PANCY</name>
<dbReference type="AlphaFoldDB" id="A0A6B9GBT4"/>
<keyword evidence="1" id="KW-0812">Transmembrane</keyword>
<gene>
    <name evidence="2" type="ORF">CUN67_13815</name>
</gene>